<accession>A0A8J3JX59</accession>
<keyword evidence="2" id="KW-1185">Reference proteome</keyword>
<organism evidence="1 2">
    <name type="scientific">Catellatospora chokoriensis</name>
    <dbReference type="NCBI Taxonomy" id="310353"/>
    <lineage>
        <taxon>Bacteria</taxon>
        <taxon>Bacillati</taxon>
        <taxon>Actinomycetota</taxon>
        <taxon>Actinomycetes</taxon>
        <taxon>Micromonosporales</taxon>
        <taxon>Micromonosporaceae</taxon>
        <taxon>Catellatospora</taxon>
    </lineage>
</organism>
<dbReference type="EMBL" id="BONG01000049">
    <property type="protein sequence ID" value="GIF92721.1"/>
    <property type="molecule type" value="Genomic_DNA"/>
</dbReference>
<evidence type="ECO:0000313" key="2">
    <source>
        <dbReference type="Proteomes" id="UP000619293"/>
    </source>
</evidence>
<dbReference type="AlphaFoldDB" id="A0A8J3JX59"/>
<sequence length="113" mass="11849">MPRTRVGRAIGDIARRAARGELSAAQAAALIARLRAGQRHALYRAALDSLAAPGEPVQVRLIGPTADVANLLTVLDDATTLTGVSDPYPTSRPGVVRVYATAERRHPLTGGSK</sequence>
<dbReference type="RefSeq" id="WP_191838660.1">
    <property type="nucleotide sequence ID" value="NZ_BAAALB010000005.1"/>
</dbReference>
<proteinExistence type="predicted"/>
<protein>
    <submittedName>
        <fullName evidence="1">Uncharacterized protein</fullName>
    </submittedName>
</protein>
<dbReference type="Proteomes" id="UP000619293">
    <property type="component" value="Unassembled WGS sequence"/>
</dbReference>
<comment type="caution">
    <text evidence="1">The sequence shown here is derived from an EMBL/GenBank/DDBJ whole genome shotgun (WGS) entry which is preliminary data.</text>
</comment>
<gene>
    <name evidence="1" type="ORF">Cch02nite_61650</name>
</gene>
<name>A0A8J3JX59_9ACTN</name>
<evidence type="ECO:0000313" key="1">
    <source>
        <dbReference type="EMBL" id="GIF92721.1"/>
    </source>
</evidence>
<reference evidence="1 2" key="1">
    <citation type="submission" date="2021-01" db="EMBL/GenBank/DDBJ databases">
        <title>Whole genome shotgun sequence of Catellatospora chokoriensis NBRC 107358.</title>
        <authorList>
            <person name="Komaki H."/>
            <person name="Tamura T."/>
        </authorList>
    </citation>
    <scope>NUCLEOTIDE SEQUENCE [LARGE SCALE GENOMIC DNA]</scope>
    <source>
        <strain evidence="1 2">NBRC 107358</strain>
    </source>
</reference>